<feature type="domain" description="Protein HGH1 N-terminal" evidence="3">
    <location>
        <begin position="122"/>
        <end position="275"/>
    </location>
</feature>
<proteinExistence type="inferred from homology"/>
<evidence type="ECO:0000256" key="2">
    <source>
        <dbReference type="ARBA" id="ARBA00014076"/>
    </source>
</evidence>
<dbReference type="InterPro" id="IPR039717">
    <property type="entry name" value="Hgh1"/>
</dbReference>
<dbReference type="PANTHER" id="PTHR13387">
    <property type="entry name" value="PROTEIN HGH1 HOMOLOG"/>
    <property type="match status" value="1"/>
</dbReference>
<protein>
    <recommendedName>
        <fullName evidence="2">Protein HGH1 homolog</fullName>
    </recommendedName>
</protein>
<evidence type="ECO:0000313" key="6">
    <source>
        <dbReference type="Proteomes" id="UP001196413"/>
    </source>
</evidence>
<dbReference type="InterPro" id="IPR011989">
    <property type="entry name" value="ARM-like"/>
</dbReference>
<dbReference type="Pfam" id="PF04064">
    <property type="entry name" value="DUF384"/>
    <property type="match status" value="1"/>
</dbReference>
<keyword evidence="6" id="KW-1185">Reference proteome</keyword>
<dbReference type="AlphaFoldDB" id="A0AAD5R7V7"/>
<dbReference type="Gene3D" id="1.25.10.10">
    <property type="entry name" value="Leucine-rich Repeat Variant"/>
    <property type="match status" value="1"/>
</dbReference>
<dbReference type="EMBL" id="JAHQIW010006927">
    <property type="protein sequence ID" value="KAJ1371161.1"/>
    <property type="molecule type" value="Genomic_DNA"/>
</dbReference>
<dbReference type="InterPro" id="IPR007206">
    <property type="entry name" value="Protein_HGH1_C"/>
</dbReference>
<dbReference type="SUPFAM" id="SSF48371">
    <property type="entry name" value="ARM repeat"/>
    <property type="match status" value="1"/>
</dbReference>
<dbReference type="InterPro" id="IPR016024">
    <property type="entry name" value="ARM-type_fold"/>
</dbReference>
<name>A0AAD5R7V7_PARTN</name>
<dbReference type="Proteomes" id="UP001196413">
    <property type="component" value="Unassembled WGS sequence"/>
</dbReference>
<comment type="caution">
    <text evidence="5">The sequence shown here is derived from an EMBL/GenBank/DDBJ whole genome shotgun (WGS) entry which is preliminary data.</text>
</comment>
<gene>
    <name evidence="5" type="ORF">KIN20_033049</name>
</gene>
<dbReference type="PANTHER" id="PTHR13387:SF9">
    <property type="entry name" value="PROTEIN HGH1 HOMOLOG"/>
    <property type="match status" value="1"/>
</dbReference>
<organism evidence="5 6">
    <name type="scientific">Parelaphostrongylus tenuis</name>
    <name type="common">Meningeal worm</name>
    <dbReference type="NCBI Taxonomy" id="148309"/>
    <lineage>
        <taxon>Eukaryota</taxon>
        <taxon>Metazoa</taxon>
        <taxon>Ecdysozoa</taxon>
        <taxon>Nematoda</taxon>
        <taxon>Chromadorea</taxon>
        <taxon>Rhabditida</taxon>
        <taxon>Rhabditina</taxon>
        <taxon>Rhabditomorpha</taxon>
        <taxon>Strongyloidea</taxon>
        <taxon>Metastrongylidae</taxon>
        <taxon>Parelaphostrongylus</taxon>
    </lineage>
</organism>
<dbReference type="Pfam" id="PF04063">
    <property type="entry name" value="DUF383"/>
    <property type="match status" value="1"/>
</dbReference>
<evidence type="ECO:0000256" key="1">
    <source>
        <dbReference type="ARBA" id="ARBA00006712"/>
    </source>
</evidence>
<dbReference type="InterPro" id="IPR007205">
    <property type="entry name" value="Protein_HGH1_N"/>
</dbReference>
<feature type="domain" description="Protein HGH1 C-terminal" evidence="4">
    <location>
        <begin position="286"/>
        <end position="359"/>
    </location>
</feature>
<sequence>MTEQKQDYSTVDSCDVKEHDNAKTIAEFVRFLTPLTRPDLRRTALEYVLSFSGSRDDSAACFFTYNNFEIVGAICQLCQDSVSDRSEAFCILTNCSSESDDVANFILNHSRCAQIAFDASQSREGYANSAARLLANLSRHFPDRVNDALIAHEPNHLDILIELFSSPSEKPFSRLIGYTLVNLSTLCSVRYELVNSKRLSKICPLTVVDEKKEMAADILRNLAFEDALHSTLLDESGMYLVSLLIPLADCSDKLSDDEIEKLPLRLQYYEGTREKSVQMRQKLVEALYQLCSTRHSREYLRKRGVYALLRELDQATEEEDTHHKSHTGWTGGGVKLLTSQQEHTLHALIAILIRDEDEISSDSNFKSLRSLS</sequence>
<reference evidence="5" key="1">
    <citation type="submission" date="2021-06" db="EMBL/GenBank/DDBJ databases">
        <title>Parelaphostrongylus tenuis whole genome reference sequence.</title>
        <authorList>
            <person name="Garwood T.J."/>
            <person name="Larsen P.A."/>
            <person name="Fountain-Jones N.M."/>
            <person name="Garbe J.R."/>
            <person name="Macchietto M.G."/>
            <person name="Kania S.A."/>
            <person name="Gerhold R.W."/>
            <person name="Richards J.E."/>
            <person name="Wolf T.M."/>
        </authorList>
    </citation>
    <scope>NUCLEOTIDE SEQUENCE</scope>
    <source>
        <strain evidence="5">MNPRO001-30</strain>
        <tissue evidence="5">Meninges</tissue>
    </source>
</reference>
<evidence type="ECO:0000259" key="4">
    <source>
        <dbReference type="Pfam" id="PF04064"/>
    </source>
</evidence>
<accession>A0AAD5R7V7</accession>
<comment type="similarity">
    <text evidence="1">Belongs to the HGH1 family.</text>
</comment>
<evidence type="ECO:0000313" key="5">
    <source>
        <dbReference type="EMBL" id="KAJ1371161.1"/>
    </source>
</evidence>
<evidence type="ECO:0000259" key="3">
    <source>
        <dbReference type="Pfam" id="PF04063"/>
    </source>
</evidence>